<evidence type="ECO:0000259" key="8">
    <source>
        <dbReference type="PROSITE" id="PS50126"/>
    </source>
</evidence>
<dbReference type="GO" id="GO:0005829">
    <property type="term" value="C:cytosol"/>
    <property type="evidence" value="ECO:0007669"/>
    <property type="project" value="TreeGrafter"/>
</dbReference>
<comment type="similarity">
    <text evidence="7">Belongs to the RNR ribonuclease family. RNase R subfamily.</text>
</comment>
<evidence type="ECO:0000256" key="2">
    <source>
        <dbReference type="ARBA" id="ARBA00022490"/>
    </source>
</evidence>
<dbReference type="InterPro" id="IPR011805">
    <property type="entry name" value="RNase_R"/>
</dbReference>
<evidence type="ECO:0000256" key="3">
    <source>
        <dbReference type="ARBA" id="ARBA00022722"/>
    </source>
</evidence>
<dbReference type="NCBIfam" id="TIGR02063">
    <property type="entry name" value="RNase_R"/>
    <property type="match status" value="1"/>
</dbReference>
<dbReference type="GO" id="GO:0006402">
    <property type="term" value="P:mRNA catabolic process"/>
    <property type="evidence" value="ECO:0007669"/>
    <property type="project" value="TreeGrafter"/>
</dbReference>
<dbReference type="GO" id="GO:0008859">
    <property type="term" value="F:exoribonuclease II activity"/>
    <property type="evidence" value="ECO:0007669"/>
    <property type="project" value="UniProtKB-UniRule"/>
</dbReference>
<dbReference type="HAMAP" id="MF_01895">
    <property type="entry name" value="RNase_R"/>
    <property type="match status" value="1"/>
</dbReference>
<comment type="function">
    <text evidence="7">3'-5' exoribonuclease that releases 5'-nucleoside monophosphates and is involved in maturation of structured RNAs.</text>
</comment>
<dbReference type="Proteomes" id="UP000824247">
    <property type="component" value="Unassembled WGS sequence"/>
</dbReference>
<dbReference type="InterPro" id="IPR022966">
    <property type="entry name" value="RNase_II/R_CS"/>
</dbReference>
<dbReference type="Gene3D" id="2.40.50.140">
    <property type="entry name" value="Nucleic acid-binding proteins"/>
    <property type="match status" value="1"/>
</dbReference>
<dbReference type="PROSITE" id="PS50126">
    <property type="entry name" value="S1"/>
    <property type="match status" value="1"/>
</dbReference>
<dbReference type="InterPro" id="IPR004476">
    <property type="entry name" value="RNase_II/RNase_R"/>
</dbReference>
<gene>
    <name evidence="7 9" type="primary">rnr</name>
    <name evidence="9" type="ORF">H9897_00955</name>
</gene>
<dbReference type="Pfam" id="PF17876">
    <property type="entry name" value="CSD2"/>
    <property type="match status" value="1"/>
</dbReference>
<dbReference type="PANTHER" id="PTHR23355:SF9">
    <property type="entry name" value="DIS3-LIKE EXONUCLEASE 2"/>
    <property type="match status" value="1"/>
</dbReference>
<keyword evidence="2 7" id="KW-0963">Cytoplasm</keyword>
<comment type="catalytic activity">
    <reaction evidence="1 7">
        <text>Exonucleolytic cleavage in the 3'- to 5'-direction to yield nucleoside 5'-phosphates.</text>
        <dbReference type="EC" id="3.1.13.1"/>
    </reaction>
</comment>
<keyword evidence="3 7" id="KW-0540">Nuclease</keyword>
<dbReference type="PROSITE" id="PS01175">
    <property type="entry name" value="RIBONUCLEASE_II"/>
    <property type="match status" value="1"/>
</dbReference>
<comment type="subcellular location">
    <subcellularLocation>
        <location evidence="7">Cytoplasm</location>
    </subcellularLocation>
</comment>
<comment type="caution">
    <text evidence="9">The sequence shown here is derived from an EMBL/GenBank/DDBJ whole genome shotgun (WGS) entry which is preliminary data.</text>
</comment>
<dbReference type="EC" id="3.1.13.1" evidence="7"/>
<dbReference type="SMART" id="SM00316">
    <property type="entry name" value="S1"/>
    <property type="match status" value="1"/>
</dbReference>
<reference evidence="9" key="1">
    <citation type="journal article" date="2021" name="PeerJ">
        <title>Extensive microbial diversity within the chicken gut microbiome revealed by metagenomics and culture.</title>
        <authorList>
            <person name="Gilroy R."/>
            <person name="Ravi A."/>
            <person name="Getino M."/>
            <person name="Pursley I."/>
            <person name="Horton D.L."/>
            <person name="Alikhan N.F."/>
            <person name="Baker D."/>
            <person name="Gharbi K."/>
            <person name="Hall N."/>
            <person name="Watson M."/>
            <person name="Adriaenssens E.M."/>
            <person name="Foster-Nyarko E."/>
            <person name="Jarju S."/>
            <person name="Secka A."/>
            <person name="Antonio M."/>
            <person name="Oren A."/>
            <person name="Chaudhuri R.R."/>
            <person name="La Ragione R."/>
            <person name="Hildebrand F."/>
            <person name="Pallen M.J."/>
        </authorList>
    </citation>
    <scope>NUCLEOTIDE SEQUENCE</scope>
    <source>
        <strain evidence="9">A5-1222</strain>
    </source>
</reference>
<protein>
    <recommendedName>
        <fullName evidence="7">Ribonuclease R</fullName>
        <shortName evidence="7">RNase R</shortName>
        <ecNumber evidence="7">3.1.13.1</ecNumber>
    </recommendedName>
</protein>
<dbReference type="Pfam" id="PF00773">
    <property type="entry name" value="RNB"/>
    <property type="match status" value="1"/>
</dbReference>
<evidence type="ECO:0000256" key="6">
    <source>
        <dbReference type="ARBA" id="ARBA00022884"/>
    </source>
</evidence>
<evidence type="ECO:0000256" key="1">
    <source>
        <dbReference type="ARBA" id="ARBA00001849"/>
    </source>
</evidence>
<dbReference type="InterPro" id="IPR003029">
    <property type="entry name" value="S1_domain"/>
</dbReference>
<accession>A0A9E2NVX8</accession>
<dbReference type="EMBL" id="JAHLFM010000017">
    <property type="protein sequence ID" value="MBU3830720.1"/>
    <property type="molecule type" value="Genomic_DNA"/>
</dbReference>
<evidence type="ECO:0000256" key="7">
    <source>
        <dbReference type="HAMAP-Rule" id="MF_01895"/>
    </source>
</evidence>
<dbReference type="InterPro" id="IPR050180">
    <property type="entry name" value="RNR_Ribonuclease"/>
</dbReference>
<name>A0A9E2NVX8_9BACT</name>
<evidence type="ECO:0000256" key="4">
    <source>
        <dbReference type="ARBA" id="ARBA00022801"/>
    </source>
</evidence>
<keyword evidence="5 7" id="KW-0269">Exonuclease</keyword>
<dbReference type="NCBIfam" id="TIGR00358">
    <property type="entry name" value="3_prime_RNase"/>
    <property type="match status" value="1"/>
</dbReference>
<dbReference type="SUPFAM" id="SSF50249">
    <property type="entry name" value="Nucleic acid-binding proteins"/>
    <property type="match status" value="3"/>
</dbReference>
<dbReference type="InterPro" id="IPR001900">
    <property type="entry name" value="RNase_II/R"/>
</dbReference>
<proteinExistence type="inferred from homology"/>
<dbReference type="InterPro" id="IPR040476">
    <property type="entry name" value="CSD2"/>
</dbReference>
<evidence type="ECO:0000313" key="9">
    <source>
        <dbReference type="EMBL" id="MBU3830720.1"/>
    </source>
</evidence>
<feature type="domain" description="S1 motif" evidence="8">
    <location>
        <begin position="635"/>
        <end position="715"/>
    </location>
</feature>
<organism evidence="9 10">
    <name type="scientific">Candidatus Ureaplasma intestinipullorum</name>
    <dbReference type="NCBI Taxonomy" id="2838770"/>
    <lineage>
        <taxon>Bacteria</taxon>
        <taxon>Bacillati</taxon>
        <taxon>Mycoplasmatota</taxon>
        <taxon>Mycoplasmoidales</taxon>
        <taxon>Mycoplasmoidaceae</taxon>
        <taxon>Ureaplasma</taxon>
    </lineage>
</organism>
<dbReference type="InterPro" id="IPR012340">
    <property type="entry name" value="NA-bd_OB-fold"/>
</dbReference>
<keyword evidence="4 7" id="KW-0378">Hydrolase</keyword>
<dbReference type="SMART" id="SM00955">
    <property type="entry name" value="RNB"/>
    <property type="match status" value="1"/>
</dbReference>
<sequence length="718" mass="83949">MEYTDIRSLIINVIKQDGNKKIPIGIIVKKIHEIDKKIKKDKIFPVIYKMIDDGELVRIFENKVVLGHLNYEMDMSKTYSGILSINSAGDGFIKSIVNDQEVEFYVYRKNLLNALRNDEVEFVKLKKDKNENELEEVAITNILKRSKQSLVVTANLNEKFEFEFIPDDLKFYLKIVLDGEHNFKNGDKLLLKIVDYKNDIAIAKLDKIIGNVNDVGTDVMSILYENGVPMHFSDETIKLSNELKFKITDFDNKYRRDIRDRMIISIDPETSKDLDDAIYVKKLDNGNYFLGVSIADVSSYVQINTSIDEDAILRGTSVYYLNKVIPMLPFNISDHLCSLNQDEEKMCLTCDMEFDKQGNILSYNVFPAIMQNKCRMSYDEVNDFYNKNIKRNGVLEEIYDQLLISKELHEILRTKNITNGYIDFEIKEPKIILDKDGIPIDIQIKKSGIAQKMIEDFMISANQCVTMFANDLEIPFVYRIHDKPEFKKYENFIIESKKLNFKILFDYHTLTPRKVYETLEANKDNENINILRKLMLRLMQKAKYSTQNIGHFGLALQDYTHFTSPIRRYSDLLIHRILWYFVFAKDYYSDEERQVLRNKINDLIDQCNLTEIRQVNSERDINSFKFAEYMSYRIGEEYEGVISAVVSFGIFVELDNTIEGLISIKNLDDDFYTYIPENLTLVGRKNNRVFTIGQKVKIRVISANKMTRKIDFKLIKIC</sequence>
<dbReference type="GO" id="GO:0003723">
    <property type="term" value="F:RNA binding"/>
    <property type="evidence" value="ECO:0007669"/>
    <property type="project" value="UniProtKB-UniRule"/>
</dbReference>
<reference evidence="9" key="2">
    <citation type="submission" date="2021-04" db="EMBL/GenBank/DDBJ databases">
        <authorList>
            <person name="Gilroy R."/>
        </authorList>
    </citation>
    <scope>NUCLEOTIDE SEQUENCE</scope>
    <source>
        <strain evidence="9">A5-1222</strain>
    </source>
</reference>
<dbReference type="Pfam" id="PF00575">
    <property type="entry name" value="S1"/>
    <property type="match status" value="1"/>
</dbReference>
<evidence type="ECO:0000256" key="5">
    <source>
        <dbReference type="ARBA" id="ARBA00022839"/>
    </source>
</evidence>
<dbReference type="PANTHER" id="PTHR23355">
    <property type="entry name" value="RIBONUCLEASE"/>
    <property type="match status" value="1"/>
</dbReference>
<evidence type="ECO:0000313" key="10">
    <source>
        <dbReference type="Proteomes" id="UP000824247"/>
    </source>
</evidence>
<dbReference type="AlphaFoldDB" id="A0A9E2NVX8"/>
<dbReference type="CDD" id="cd04471">
    <property type="entry name" value="S1_RNase_R"/>
    <property type="match status" value="1"/>
</dbReference>
<keyword evidence="6 7" id="KW-0694">RNA-binding</keyword>